<dbReference type="EMBL" id="MHKK01000029">
    <property type="protein sequence ID" value="OGY89617.1"/>
    <property type="molecule type" value="Genomic_DNA"/>
</dbReference>
<comment type="caution">
    <text evidence="1">The sequence shown here is derived from an EMBL/GenBank/DDBJ whole genome shotgun (WGS) entry which is preliminary data.</text>
</comment>
<proteinExistence type="predicted"/>
<accession>A0A1G2BMW2</accession>
<reference evidence="1 2" key="1">
    <citation type="journal article" date="2016" name="Nat. Commun.">
        <title>Thousands of microbial genomes shed light on interconnected biogeochemical processes in an aquifer system.</title>
        <authorList>
            <person name="Anantharaman K."/>
            <person name="Brown C.T."/>
            <person name="Hug L.A."/>
            <person name="Sharon I."/>
            <person name="Castelle C.J."/>
            <person name="Probst A.J."/>
            <person name="Thomas B.C."/>
            <person name="Singh A."/>
            <person name="Wilkins M.J."/>
            <person name="Karaoz U."/>
            <person name="Brodie E.L."/>
            <person name="Williams K.H."/>
            <person name="Hubbard S.S."/>
            <person name="Banfield J.F."/>
        </authorList>
    </citation>
    <scope>NUCLEOTIDE SEQUENCE [LARGE SCALE GENOMIC DNA]</scope>
</reference>
<name>A0A1G2BMW2_9BACT</name>
<evidence type="ECO:0000313" key="1">
    <source>
        <dbReference type="EMBL" id="OGY89617.1"/>
    </source>
</evidence>
<organism evidence="1 2">
    <name type="scientific">Candidatus Komeilibacteria bacterium RIFCSPHIGHO2_01_FULL_52_14</name>
    <dbReference type="NCBI Taxonomy" id="1798549"/>
    <lineage>
        <taxon>Bacteria</taxon>
        <taxon>Candidatus Komeiliibacteriota</taxon>
    </lineage>
</organism>
<dbReference type="Proteomes" id="UP000177817">
    <property type="component" value="Unassembled WGS sequence"/>
</dbReference>
<evidence type="ECO:0000313" key="2">
    <source>
        <dbReference type="Proteomes" id="UP000177817"/>
    </source>
</evidence>
<dbReference type="AlphaFoldDB" id="A0A1G2BMW2"/>
<protein>
    <submittedName>
        <fullName evidence="1">Uncharacterized protein</fullName>
    </submittedName>
</protein>
<sequence length="149" mass="15677">MKPGHLVVGVLAITVIALFFMSSGTTAVGNSTVASLTKQVQLEQKTNEGGEVTIDITPRIDPASNVWEFEVALNTHTVKLPEDLTAVSALTDEQGNATAAVAWDGPTGGHHLSGILRFPAPSVTPRQITVSMKGIGGVATRDFTWQLAQ</sequence>
<gene>
    <name evidence="1" type="ORF">A2677_00970</name>
</gene>